<feature type="compositionally biased region" description="Basic and acidic residues" evidence="1">
    <location>
        <begin position="1"/>
        <end position="22"/>
    </location>
</feature>
<dbReference type="HOGENOM" id="CLU_689117_0_0_1"/>
<name>V5ENM9_KALBG</name>
<feature type="transmembrane region" description="Helical" evidence="2">
    <location>
        <begin position="300"/>
        <end position="319"/>
    </location>
</feature>
<protein>
    <submittedName>
        <fullName evidence="3">Uncharacterized protein</fullName>
    </submittedName>
</protein>
<evidence type="ECO:0000313" key="4">
    <source>
        <dbReference type="Proteomes" id="UP000019377"/>
    </source>
</evidence>
<evidence type="ECO:0000256" key="1">
    <source>
        <dbReference type="SAM" id="MobiDB-lite"/>
    </source>
</evidence>
<feature type="transmembrane region" description="Helical" evidence="2">
    <location>
        <begin position="227"/>
        <end position="251"/>
    </location>
</feature>
<keyword evidence="4" id="KW-1185">Reference proteome</keyword>
<feature type="transmembrane region" description="Helical" evidence="2">
    <location>
        <begin position="263"/>
        <end position="288"/>
    </location>
</feature>
<feature type="region of interest" description="Disordered" evidence="1">
    <location>
        <begin position="1"/>
        <end position="77"/>
    </location>
</feature>
<dbReference type="PANTHER" id="PTHR36819:SF1">
    <property type="entry name" value="REGULATOR OF PHOSPHOLIPASE D SRF1"/>
    <property type="match status" value="1"/>
</dbReference>
<dbReference type="GeneID" id="27420831"/>
<reference evidence="4" key="1">
    <citation type="journal article" date="2013" name="Genome Announc.">
        <title>Draft genome sequence of Pseudozyma brasiliensis sp. nov. strain GHG001, a high producer of endo-1,4-xylanase isolated from an insect pest of sugarcane.</title>
        <authorList>
            <person name="Oliveira J.V.D.C."/>
            <person name="dos Santos R.A.C."/>
            <person name="Borges T.A."/>
            <person name="Riano-Pachon D.M."/>
            <person name="Goldman G.H."/>
        </authorList>
    </citation>
    <scope>NUCLEOTIDE SEQUENCE [LARGE SCALE GENOMIC DNA]</scope>
    <source>
        <strain evidence="4">GHG001</strain>
    </source>
</reference>
<feature type="transmembrane region" description="Helical" evidence="2">
    <location>
        <begin position="368"/>
        <end position="392"/>
    </location>
</feature>
<feature type="compositionally biased region" description="Acidic residues" evidence="1">
    <location>
        <begin position="49"/>
        <end position="59"/>
    </location>
</feature>
<proteinExistence type="predicted"/>
<dbReference type="Proteomes" id="UP000019377">
    <property type="component" value="Unassembled WGS sequence"/>
</dbReference>
<keyword evidence="2" id="KW-0472">Membrane</keyword>
<feature type="compositionally biased region" description="Basic and acidic residues" evidence="1">
    <location>
        <begin position="60"/>
        <end position="70"/>
    </location>
</feature>
<gene>
    <name evidence="3" type="ORF">PSEUBRA_SCAF3g04216</name>
</gene>
<feature type="compositionally biased region" description="Basic and acidic residues" evidence="1">
    <location>
        <begin position="132"/>
        <end position="146"/>
    </location>
</feature>
<organism evidence="3 4">
    <name type="scientific">Kalmanozyma brasiliensis (strain GHG001)</name>
    <name type="common">Yeast</name>
    <name type="synonym">Pseudozyma brasiliensis</name>
    <dbReference type="NCBI Taxonomy" id="1365824"/>
    <lineage>
        <taxon>Eukaryota</taxon>
        <taxon>Fungi</taxon>
        <taxon>Dikarya</taxon>
        <taxon>Basidiomycota</taxon>
        <taxon>Ustilaginomycotina</taxon>
        <taxon>Ustilaginomycetes</taxon>
        <taxon>Ustilaginales</taxon>
        <taxon>Ustilaginaceae</taxon>
        <taxon>Kalmanozyma</taxon>
    </lineage>
</organism>
<keyword evidence="2" id="KW-1133">Transmembrane helix</keyword>
<dbReference type="PANTHER" id="PTHR36819">
    <property type="entry name" value="REGULATOR OF PHOSPHOLIPASE D SRF1"/>
    <property type="match status" value="1"/>
</dbReference>
<keyword evidence="2" id="KW-0812">Transmembrane</keyword>
<sequence length="400" mass="44404">MARDDKRKQSEAQEKLDDDKTAKQNQSGKKKQQQRQNSNSDSARSDETTSSDDDTSDMEMQERTSREQHNLHHGYGLGAGLWDGMAAGLGASGLLNNRQNSDAKASSRHRSTSFRDQQRQSSPSPGGTSTTRTDERDLEKQHKHDDEPEYPTMSFKARVENPDVFTVHQPATPGWASPWKPEERGHGGINAAGYFPRSDTAGSKDGRAKTWFEAWKNFLIHNPFVPLLFRLINVAFTAATLAVAIKLLIILRSEGANDAVGASPLLAIIFAPLSLVHVGFQIWLEYFGRPIGLWTVQSKLSYTVVELVFICLWSAELALTFDNYFTSTLVCVSFGSPYVGPREKPSDRPSPLNNPGREPYICRLQGSLIGLAFVSLLAYLIVLTVSLFRIFVRVTGGGRR</sequence>
<feature type="region of interest" description="Disordered" evidence="1">
    <location>
        <begin position="97"/>
        <end position="152"/>
    </location>
</feature>
<dbReference type="OrthoDB" id="1436450at2759"/>
<dbReference type="InterPro" id="IPR037737">
    <property type="entry name" value="Srf1"/>
</dbReference>
<dbReference type="GO" id="GO:0000324">
    <property type="term" value="C:fungal-type vacuole"/>
    <property type="evidence" value="ECO:0007669"/>
    <property type="project" value="TreeGrafter"/>
</dbReference>
<accession>V5ENM9</accession>
<dbReference type="EMBL" id="KI545873">
    <property type="protein sequence ID" value="EST06695.1"/>
    <property type="molecule type" value="Genomic_DNA"/>
</dbReference>
<feature type="compositionally biased region" description="Low complexity" evidence="1">
    <location>
        <begin position="119"/>
        <end position="131"/>
    </location>
</feature>
<dbReference type="AlphaFoldDB" id="V5ENM9"/>
<evidence type="ECO:0000313" key="3">
    <source>
        <dbReference type="EMBL" id="EST06695.1"/>
    </source>
</evidence>
<dbReference type="eggNOG" id="ENOG502QPXG">
    <property type="taxonomic scope" value="Eukaryota"/>
</dbReference>
<dbReference type="GO" id="GO:0071944">
    <property type="term" value="C:cell periphery"/>
    <property type="evidence" value="ECO:0007669"/>
    <property type="project" value="TreeGrafter"/>
</dbReference>
<evidence type="ECO:0000256" key="2">
    <source>
        <dbReference type="SAM" id="Phobius"/>
    </source>
</evidence>